<name>A0A7V7TGH5_9VIBR</name>
<proteinExistence type="predicted"/>
<organism evidence="1 2">
    <name type="scientific">Vibrio chagasii</name>
    <dbReference type="NCBI Taxonomy" id="170679"/>
    <lineage>
        <taxon>Bacteria</taxon>
        <taxon>Pseudomonadati</taxon>
        <taxon>Pseudomonadota</taxon>
        <taxon>Gammaproteobacteria</taxon>
        <taxon>Vibrionales</taxon>
        <taxon>Vibrionaceae</taxon>
        <taxon>Vibrio</taxon>
    </lineage>
</organism>
<protein>
    <recommendedName>
        <fullName evidence="3">Flagellar basal body rod protein FlgB</fullName>
    </recommendedName>
</protein>
<dbReference type="RefSeq" id="WP_137407165.1">
    <property type="nucleotide sequence ID" value="NZ_AP025466.1"/>
</dbReference>
<reference evidence="1 2" key="1">
    <citation type="submission" date="2019-09" db="EMBL/GenBank/DDBJ databases">
        <title>Draft genome sequences of 48 bacterial type strains from the CCUG.</title>
        <authorList>
            <person name="Tunovic T."/>
            <person name="Pineiro-Iglesias B."/>
            <person name="Unosson C."/>
            <person name="Inganas E."/>
            <person name="Ohlen M."/>
            <person name="Cardew S."/>
            <person name="Jensie-Markopoulos S."/>
            <person name="Salva-Serra F."/>
            <person name="Jaen-Luchoro D."/>
            <person name="Karlsson R."/>
            <person name="Svensson-Stadler L."/>
            <person name="Chun J."/>
            <person name="Moore E."/>
        </authorList>
    </citation>
    <scope>NUCLEOTIDE SEQUENCE [LARGE SCALE GENOMIC DNA]</scope>
    <source>
        <strain evidence="1 2">CCUG 48643</strain>
    </source>
</reference>
<comment type="caution">
    <text evidence="1">The sequence shown here is derived from an EMBL/GenBank/DDBJ whole genome shotgun (WGS) entry which is preliminary data.</text>
</comment>
<evidence type="ECO:0008006" key="3">
    <source>
        <dbReference type="Google" id="ProtNLM"/>
    </source>
</evidence>
<dbReference type="GeneID" id="77343915"/>
<dbReference type="EMBL" id="VZPX01000069">
    <property type="protein sequence ID" value="KAB0470276.1"/>
    <property type="molecule type" value="Genomic_DNA"/>
</dbReference>
<evidence type="ECO:0000313" key="1">
    <source>
        <dbReference type="EMBL" id="KAB0470276.1"/>
    </source>
</evidence>
<dbReference type="AlphaFoldDB" id="A0A7V7TGH5"/>
<sequence>MTEISSIKLIELSLSLEYKKLEAATRNLTNINKTFVSKNDLPGEFYLRVRELPNIEDVIKGSGGITTYSINADKTKVKTESKLGSLEYRVALDLETETLNISQAKNAYEASIRLFNNSKDMSRKVMTIGNK</sequence>
<evidence type="ECO:0000313" key="2">
    <source>
        <dbReference type="Proteomes" id="UP000423756"/>
    </source>
</evidence>
<accession>A0A7V7TGH5</accession>
<gene>
    <name evidence="1" type="ORF">F7Q91_22550</name>
</gene>
<dbReference type="Proteomes" id="UP000423756">
    <property type="component" value="Unassembled WGS sequence"/>
</dbReference>